<organism evidence="3 4">
    <name type="scientific">Leucobacter tardus</name>
    <dbReference type="NCBI Taxonomy" id="501483"/>
    <lineage>
        <taxon>Bacteria</taxon>
        <taxon>Bacillati</taxon>
        <taxon>Actinomycetota</taxon>
        <taxon>Actinomycetes</taxon>
        <taxon>Micrococcales</taxon>
        <taxon>Microbacteriaceae</taxon>
        <taxon>Leucobacter</taxon>
    </lineage>
</organism>
<sequence length="244" mass="26797">MKASPRQQLLLLDLQDLDTGTARLMRKRQQIPERAELESFSGEMSDVREQFMTAQRELDGLRADLARSESDVATVAERRRRDERLLEASTSSKEAQALQSELETLARRTATLEDRELELMEAVEASETRFASAETALSELNERRGTLLAAIAAAERAIDADLARTAKERDGVAAELQRDLLDLYEITRKRVGIGAARLRGNVSEASNMALAPGELANIRAAAPDDVVYCPGTGAILVRVDESAS</sequence>
<protein>
    <recommendedName>
        <fullName evidence="2">CT398-like coiled coil hairpin domain-containing protein</fullName>
    </recommendedName>
</protein>
<dbReference type="Gene3D" id="1.10.287.1490">
    <property type="match status" value="1"/>
</dbReference>
<dbReference type="EMBL" id="JAGFBF010000005">
    <property type="protein sequence ID" value="MBO2990103.1"/>
    <property type="molecule type" value="Genomic_DNA"/>
</dbReference>
<evidence type="ECO:0000313" key="3">
    <source>
        <dbReference type="EMBL" id="MBO2990103.1"/>
    </source>
</evidence>
<comment type="caution">
    <text evidence="3">The sequence shown here is derived from an EMBL/GenBank/DDBJ whole genome shotgun (WGS) entry which is preliminary data.</text>
</comment>
<dbReference type="RefSeq" id="WP_208238824.1">
    <property type="nucleotide sequence ID" value="NZ_BAAAQU010000002.1"/>
</dbReference>
<name>A0A939TN35_9MICO</name>
<keyword evidence="4" id="KW-1185">Reference proteome</keyword>
<feature type="domain" description="CT398-like coiled coil hairpin" evidence="2">
    <location>
        <begin position="14"/>
        <end position="191"/>
    </location>
</feature>
<proteinExistence type="predicted"/>
<dbReference type="Proteomes" id="UP000668403">
    <property type="component" value="Unassembled WGS sequence"/>
</dbReference>
<evidence type="ECO:0000256" key="1">
    <source>
        <dbReference type="SAM" id="Coils"/>
    </source>
</evidence>
<dbReference type="InterPro" id="IPR056003">
    <property type="entry name" value="CT398_CC_hairpin"/>
</dbReference>
<evidence type="ECO:0000313" key="4">
    <source>
        <dbReference type="Proteomes" id="UP000668403"/>
    </source>
</evidence>
<feature type="coiled-coil region" evidence="1">
    <location>
        <begin position="44"/>
        <end position="157"/>
    </location>
</feature>
<dbReference type="PANTHER" id="PTHR39082">
    <property type="entry name" value="PHOSPHOLIPASE C-BETA-2-RELATED"/>
    <property type="match status" value="1"/>
</dbReference>
<gene>
    <name evidence="3" type="ORF">J4H85_08885</name>
</gene>
<dbReference type="InterPro" id="IPR052376">
    <property type="entry name" value="Oxidative_Scav/Glycosyltrans"/>
</dbReference>
<dbReference type="Pfam" id="PF24481">
    <property type="entry name" value="CT398_CC"/>
    <property type="match status" value="1"/>
</dbReference>
<reference evidence="3" key="1">
    <citation type="submission" date="2021-03" db="EMBL/GenBank/DDBJ databases">
        <title>Leucobacter chromiisoli sp. nov., isolated from chromium-containing soil of chemical plant.</title>
        <authorList>
            <person name="Xu Z."/>
        </authorList>
    </citation>
    <scope>NUCLEOTIDE SEQUENCE</scope>
    <source>
        <strain evidence="3">K 70/01</strain>
    </source>
</reference>
<evidence type="ECO:0000259" key="2">
    <source>
        <dbReference type="Pfam" id="PF24481"/>
    </source>
</evidence>
<dbReference type="PANTHER" id="PTHR39082:SF1">
    <property type="entry name" value="SCAVENGER RECEPTOR CLASS A MEMBER 3"/>
    <property type="match status" value="1"/>
</dbReference>
<keyword evidence="1" id="KW-0175">Coiled coil</keyword>
<accession>A0A939TN35</accession>
<dbReference type="AlphaFoldDB" id="A0A939TN35"/>